<gene>
    <name evidence="6" type="ORF">BWQ96_04734</name>
</gene>
<evidence type="ECO:0000256" key="4">
    <source>
        <dbReference type="SAM" id="SignalP"/>
    </source>
</evidence>
<name>A0A2V3ITV2_9FLOR</name>
<dbReference type="Gene3D" id="3.30.40.10">
    <property type="entry name" value="Zinc/RING finger domain, C3HC4 (zinc finger)"/>
    <property type="match status" value="1"/>
</dbReference>
<keyword evidence="1" id="KW-0862">Zinc</keyword>
<feature type="signal peptide" evidence="4">
    <location>
        <begin position="1"/>
        <end position="18"/>
    </location>
</feature>
<organism evidence="6 7">
    <name type="scientific">Gracilariopsis chorda</name>
    <dbReference type="NCBI Taxonomy" id="448386"/>
    <lineage>
        <taxon>Eukaryota</taxon>
        <taxon>Rhodophyta</taxon>
        <taxon>Florideophyceae</taxon>
        <taxon>Rhodymeniophycidae</taxon>
        <taxon>Gracilariales</taxon>
        <taxon>Gracilariaceae</taxon>
        <taxon>Gracilariopsis</taxon>
    </lineage>
</organism>
<dbReference type="SMART" id="SM01197">
    <property type="entry name" value="FANCL_C"/>
    <property type="match status" value="1"/>
</dbReference>
<feature type="region of interest" description="Disordered" evidence="2">
    <location>
        <begin position="263"/>
        <end position="307"/>
    </location>
</feature>
<keyword evidence="4" id="KW-0732">Signal</keyword>
<protein>
    <recommendedName>
        <fullName evidence="5">RING-type domain-containing protein</fullName>
    </recommendedName>
</protein>
<dbReference type="InterPro" id="IPR013083">
    <property type="entry name" value="Znf_RING/FYVE/PHD"/>
</dbReference>
<dbReference type="AlphaFoldDB" id="A0A2V3ITV2"/>
<evidence type="ECO:0000256" key="3">
    <source>
        <dbReference type="SAM" id="Phobius"/>
    </source>
</evidence>
<dbReference type="Gene3D" id="3.10.310.50">
    <property type="match status" value="1"/>
</dbReference>
<keyword evidence="3" id="KW-0472">Membrane</keyword>
<keyword evidence="7" id="KW-1185">Reference proteome</keyword>
<keyword evidence="3" id="KW-0812">Transmembrane</keyword>
<feature type="chain" id="PRO_5016161985" description="RING-type domain-containing protein" evidence="4">
    <location>
        <begin position="19"/>
        <end position="450"/>
    </location>
</feature>
<dbReference type="InterPro" id="IPR007621">
    <property type="entry name" value="TPM_dom"/>
</dbReference>
<feature type="compositionally biased region" description="Gly residues" evidence="2">
    <location>
        <begin position="435"/>
        <end position="450"/>
    </location>
</feature>
<comment type="caution">
    <text evidence="6">The sequence shown here is derived from an EMBL/GenBank/DDBJ whole genome shotgun (WGS) entry which is preliminary data.</text>
</comment>
<evidence type="ECO:0000256" key="2">
    <source>
        <dbReference type="SAM" id="MobiDB-lite"/>
    </source>
</evidence>
<dbReference type="InterPro" id="IPR001841">
    <property type="entry name" value="Znf_RING"/>
</dbReference>
<sequence length="450" mass="48012">MRSHLVFLWVLSISLVLGLSPDKLPSPQEDPASCGRTNPSAVCDPSGYLPPSAADTVDGIINFIHDGSHGFNKVPCGSSGPTGAQLAVAVVPSLPFGLGSKPDRAFQLAKDFHDRWGVGDATCQNGVVLVLAIRDRSVGLSVGRGVKNILTDDMVSGIINSMKGKLRDKDYGGALEVGVTAIGNILSGGKPPKESSGWGVLGFLFFVVTCCGIGSCFDRRKRRRYARCKQVLRSIDEQRAAANADRYVTTSCPICLEDFPNASKSQGTAGSSKEGDETGTGTSATKTVRTVKAGNPEAPETTDEETEAERVLPCGHKFHDKCIVEWFSGTQGANTLCPICRQPISEERDVRIENRTNFGSPSGWDVYDPEYRFRMERAQFYYPDYITWGMINSWDHDRYRSDHSLATSNAFVAVDPVVVAEAARASGTSGSTFSFGGGSSAGGGGGGGGW</sequence>
<dbReference type="Pfam" id="PF04536">
    <property type="entry name" value="TPM_phosphatase"/>
    <property type="match status" value="1"/>
</dbReference>
<dbReference type="SMART" id="SM00184">
    <property type="entry name" value="RING"/>
    <property type="match status" value="1"/>
</dbReference>
<evidence type="ECO:0000256" key="1">
    <source>
        <dbReference type="PROSITE-ProRule" id="PRU00175"/>
    </source>
</evidence>
<proteinExistence type="predicted"/>
<dbReference type="GO" id="GO:0008270">
    <property type="term" value="F:zinc ion binding"/>
    <property type="evidence" value="ECO:0007669"/>
    <property type="project" value="UniProtKB-KW"/>
</dbReference>
<evidence type="ECO:0000313" key="7">
    <source>
        <dbReference type="Proteomes" id="UP000247409"/>
    </source>
</evidence>
<feature type="compositionally biased region" description="Polar residues" evidence="2">
    <location>
        <begin position="279"/>
        <end position="288"/>
    </location>
</feature>
<keyword evidence="3" id="KW-1133">Transmembrane helix</keyword>
<dbReference type="PROSITE" id="PS50089">
    <property type="entry name" value="ZF_RING_2"/>
    <property type="match status" value="1"/>
</dbReference>
<dbReference type="OrthoDB" id="8062037at2759"/>
<feature type="region of interest" description="Disordered" evidence="2">
    <location>
        <begin position="427"/>
        <end position="450"/>
    </location>
</feature>
<feature type="domain" description="RING-type" evidence="5">
    <location>
        <begin position="252"/>
        <end position="341"/>
    </location>
</feature>
<dbReference type="STRING" id="448386.A0A2V3ITV2"/>
<keyword evidence="1" id="KW-0863">Zinc-finger</keyword>
<dbReference type="Pfam" id="PF13639">
    <property type="entry name" value="zf-RING_2"/>
    <property type="match status" value="1"/>
</dbReference>
<accession>A0A2V3ITV2</accession>
<keyword evidence="1" id="KW-0479">Metal-binding</keyword>
<dbReference type="PANTHER" id="PTHR33748:SF5">
    <property type="entry name" value="GROUND-LIKE DOMAIN-CONTAINING PROTEIN"/>
    <property type="match status" value="1"/>
</dbReference>
<dbReference type="GO" id="GO:0016020">
    <property type="term" value="C:membrane"/>
    <property type="evidence" value="ECO:0007669"/>
    <property type="project" value="TreeGrafter"/>
</dbReference>
<feature type="transmembrane region" description="Helical" evidence="3">
    <location>
        <begin position="197"/>
        <end position="217"/>
    </location>
</feature>
<reference evidence="6 7" key="1">
    <citation type="journal article" date="2018" name="Mol. Biol. Evol.">
        <title>Analysis of the draft genome of the red seaweed Gracilariopsis chorda provides insights into genome size evolution in Rhodophyta.</title>
        <authorList>
            <person name="Lee J."/>
            <person name="Yang E.C."/>
            <person name="Graf L."/>
            <person name="Yang J.H."/>
            <person name="Qiu H."/>
            <person name="Zel Zion U."/>
            <person name="Chan C.X."/>
            <person name="Stephens T.G."/>
            <person name="Weber A.P.M."/>
            <person name="Boo G.H."/>
            <person name="Boo S.M."/>
            <person name="Kim K.M."/>
            <person name="Shin Y."/>
            <person name="Jung M."/>
            <person name="Lee S.J."/>
            <person name="Yim H.S."/>
            <person name="Lee J.H."/>
            <person name="Bhattacharya D."/>
            <person name="Yoon H.S."/>
        </authorList>
    </citation>
    <scope>NUCLEOTIDE SEQUENCE [LARGE SCALE GENOMIC DNA]</scope>
    <source>
        <strain evidence="6 7">SKKU-2015</strain>
        <tissue evidence="6">Whole body</tissue>
    </source>
</reference>
<evidence type="ECO:0000259" key="5">
    <source>
        <dbReference type="PROSITE" id="PS50089"/>
    </source>
</evidence>
<dbReference type="Proteomes" id="UP000247409">
    <property type="component" value="Unassembled WGS sequence"/>
</dbReference>
<dbReference type="PANTHER" id="PTHR33748">
    <property type="entry name" value="PROTEIN CBG04600"/>
    <property type="match status" value="1"/>
</dbReference>
<dbReference type="EMBL" id="NBIV01000059">
    <property type="protein sequence ID" value="PXF45532.1"/>
    <property type="molecule type" value="Genomic_DNA"/>
</dbReference>
<evidence type="ECO:0000313" key="6">
    <source>
        <dbReference type="EMBL" id="PXF45532.1"/>
    </source>
</evidence>
<dbReference type="SUPFAM" id="SSF57850">
    <property type="entry name" value="RING/U-box"/>
    <property type="match status" value="1"/>
</dbReference>